<dbReference type="HOGENOM" id="CLU_495974_0_0_11"/>
<sequence length="549" mass="56449">MSRESLSARIRRGPDDGGALVAVIGIMVVLTILVSTIVTTSLFNVRMTTETRASVQARAAAEAGVDYVRAQIASGKCTSGTVSSPSGSPKFTVTIHPSSSGTATSSLPVGCPTSTSKSVVLLARGDAAASGVGSTGGNVRTVEALIESATSSSPTFNAAIYAGSGANVNTDLSVRGVGADVITGGNWTCSSSQQVEGNLYAVGDVTFSTGPCAVNGSVYSGGNFSCPAKAQKGSHNIGKNLYVQGTGDFRTDCAVSGDIWTGGSVLASNGIRAGGSLAVRGDLPVNDSTLTVNGSINVSGKIAGGKEANGWWYGEFMKRYPGAREGQNVGAPPSGESATSMNFPKIRQDDPLWTGFARKSWVGSINPLRNQYVSMSPCSMEWGGSQFAAPLEVKENTVFDTTGSTECGGTLTLGAGITFRLSADAVIFSDVIKINGDIKIESADGKEHSLYIMTPYPAAQTSCAASLKKSSISFSSGAWNQDSKTSVLLYSANEISIGTQNPPKIRGQVYSCQFNASTKLDLTFSKTGASGSEGTTGAPALKYLRDITG</sequence>
<keyword evidence="3" id="KW-1185">Reference proteome</keyword>
<protein>
    <recommendedName>
        <fullName evidence="4">Tfp pilus assembly protein PilX</fullName>
    </recommendedName>
</protein>
<dbReference type="AlphaFoldDB" id="D1BGY7"/>
<keyword evidence="1" id="KW-0812">Transmembrane</keyword>
<feature type="transmembrane region" description="Helical" evidence="1">
    <location>
        <begin position="20"/>
        <end position="43"/>
    </location>
</feature>
<name>D1BGY7_SANKS</name>
<evidence type="ECO:0000313" key="3">
    <source>
        <dbReference type="Proteomes" id="UP000000322"/>
    </source>
</evidence>
<dbReference type="OrthoDB" id="5137130at2"/>
<evidence type="ECO:0000313" key="2">
    <source>
        <dbReference type="EMBL" id="ACZ21707.1"/>
    </source>
</evidence>
<reference evidence="2 3" key="1">
    <citation type="journal article" date="2009" name="Stand. Genomic Sci.">
        <title>Complete genome sequence of Sanguibacter keddieii type strain (ST-74).</title>
        <authorList>
            <person name="Ivanova N."/>
            <person name="Sikorski J."/>
            <person name="Sims D."/>
            <person name="Brettin T."/>
            <person name="Detter J.C."/>
            <person name="Han C."/>
            <person name="Lapidus A."/>
            <person name="Copeland A."/>
            <person name="Glavina Del Rio T."/>
            <person name="Nolan M."/>
            <person name="Chen F."/>
            <person name="Lucas S."/>
            <person name="Tice H."/>
            <person name="Cheng J.F."/>
            <person name="Bruce D."/>
            <person name="Goodwin L."/>
            <person name="Pitluck S."/>
            <person name="Pati A."/>
            <person name="Mavromatis K."/>
            <person name="Chen A."/>
            <person name="Palaniappan K."/>
            <person name="D'haeseleer P."/>
            <person name="Chain P."/>
            <person name="Bristow J."/>
            <person name="Eisen J.A."/>
            <person name="Markowitz V."/>
            <person name="Hugenholtz P."/>
            <person name="Goker M."/>
            <person name="Pukall R."/>
            <person name="Klenk H.P."/>
            <person name="Kyrpides N.C."/>
        </authorList>
    </citation>
    <scope>NUCLEOTIDE SEQUENCE [LARGE SCALE GENOMIC DNA]</scope>
    <source>
        <strain evidence="3">ATCC 51767 / DSM 10542 / NCFB 3025 / ST-74</strain>
    </source>
</reference>
<dbReference type="RefSeq" id="WP_012866776.1">
    <property type="nucleotide sequence ID" value="NC_013521.1"/>
</dbReference>
<accession>D1BGY7</accession>
<dbReference type="EMBL" id="CP001819">
    <property type="protein sequence ID" value="ACZ21707.1"/>
    <property type="molecule type" value="Genomic_DNA"/>
</dbReference>
<dbReference type="KEGG" id="ske:Sked_17800"/>
<organism evidence="2 3">
    <name type="scientific">Sanguibacter keddieii (strain ATCC 51767 / DSM 10542 / NCFB 3025 / ST-74)</name>
    <dbReference type="NCBI Taxonomy" id="446469"/>
    <lineage>
        <taxon>Bacteria</taxon>
        <taxon>Bacillati</taxon>
        <taxon>Actinomycetota</taxon>
        <taxon>Actinomycetes</taxon>
        <taxon>Micrococcales</taxon>
        <taxon>Sanguibacteraceae</taxon>
        <taxon>Sanguibacter</taxon>
    </lineage>
</organism>
<dbReference type="Proteomes" id="UP000000322">
    <property type="component" value="Chromosome"/>
</dbReference>
<dbReference type="STRING" id="446469.Sked_17800"/>
<gene>
    <name evidence="2" type="ordered locus">Sked_17800</name>
</gene>
<keyword evidence="1" id="KW-1133">Transmembrane helix</keyword>
<proteinExistence type="predicted"/>
<evidence type="ECO:0008006" key="4">
    <source>
        <dbReference type="Google" id="ProtNLM"/>
    </source>
</evidence>
<evidence type="ECO:0000256" key="1">
    <source>
        <dbReference type="SAM" id="Phobius"/>
    </source>
</evidence>
<dbReference type="eggNOG" id="COG4726">
    <property type="taxonomic scope" value="Bacteria"/>
</dbReference>
<keyword evidence="1" id="KW-0472">Membrane</keyword>